<dbReference type="EMBL" id="FM954973">
    <property type="protein sequence ID" value="CAV25524.1"/>
    <property type="molecule type" value="Genomic_DNA"/>
</dbReference>
<protein>
    <submittedName>
        <fullName evidence="1">Uncharacterized protein</fullName>
    </submittedName>
</protein>
<dbReference type="KEGG" id="vsp:VS_II0195"/>
<proteinExistence type="predicted"/>
<sequence length="62" mass="7206">MISKQKHEITPKIGKDTCPLYAQREIIDAYPQSHSYNDCVINMFDNYGSKPWTKISTFLKPN</sequence>
<dbReference type="HOGENOM" id="CLU_2903157_0_0_6"/>
<accession>B7VQG4</accession>
<dbReference type="Proteomes" id="UP000009100">
    <property type="component" value="Chromosome 2"/>
</dbReference>
<organism evidence="1 2">
    <name type="scientific">Vibrio atlanticus (strain LGP32)</name>
    <name type="common">Vibrio splendidus (strain Mel32)</name>
    <dbReference type="NCBI Taxonomy" id="575788"/>
    <lineage>
        <taxon>Bacteria</taxon>
        <taxon>Pseudomonadati</taxon>
        <taxon>Pseudomonadota</taxon>
        <taxon>Gammaproteobacteria</taxon>
        <taxon>Vibrionales</taxon>
        <taxon>Vibrionaceae</taxon>
        <taxon>Vibrio</taxon>
    </lineage>
</organism>
<evidence type="ECO:0000313" key="1">
    <source>
        <dbReference type="EMBL" id="CAV25524.1"/>
    </source>
</evidence>
<gene>
    <name evidence="1" type="ordered locus">VS_II0195</name>
</gene>
<name>B7VQG4_VIBA3</name>
<evidence type="ECO:0000313" key="2">
    <source>
        <dbReference type="Proteomes" id="UP000009100"/>
    </source>
</evidence>
<reference evidence="1 2" key="1">
    <citation type="submission" date="2009-02" db="EMBL/GenBank/DDBJ databases">
        <title>Vibrio splendidus str. LGP32 complete genome.</title>
        <authorList>
            <person name="Mazel D."/>
            <person name="Le Roux F."/>
        </authorList>
    </citation>
    <scope>NUCLEOTIDE SEQUENCE [LARGE SCALE GENOMIC DNA]</scope>
    <source>
        <strain evidence="1 2">LGP32</strain>
    </source>
</reference>
<dbReference type="STRING" id="575788.VS_II0195"/>
<dbReference type="AlphaFoldDB" id="B7VQG4"/>